<dbReference type="AlphaFoldDB" id="A0A919AZJ4"/>
<dbReference type="Proteomes" id="UP000630718">
    <property type="component" value="Unassembled WGS sequence"/>
</dbReference>
<evidence type="ECO:0000313" key="1">
    <source>
        <dbReference type="EMBL" id="GHF33373.1"/>
    </source>
</evidence>
<organism evidence="1 2">
    <name type="scientific">Streptomyces fumanus</name>
    <dbReference type="NCBI Taxonomy" id="67302"/>
    <lineage>
        <taxon>Bacteria</taxon>
        <taxon>Bacillati</taxon>
        <taxon>Actinomycetota</taxon>
        <taxon>Actinomycetes</taxon>
        <taxon>Kitasatosporales</taxon>
        <taxon>Streptomycetaceae</taxon>
        <taxon>Streptomyces</taxon>
    </lineage>
</organism>
<name>A0A919AZJ4_9ACTN</name>
<dbReference type="Pfam" id="PF19741">
    <property type="entry name" value="DUF6230"/>
    <property type="match status" value="1"/>
</dbReference>
<dbReference type="RefSeq" id="WP_190208409.1">
    <property type="nucleotide sequence ID" value="NZ_BNBI01000023.1"/>
</dbReference>
<dbReference type="EMBL" id="BNBI01000023">
    <property type="protein sequence ID" value="GHF33373.1"/>
    <property type="molecule type" value="Genomic_DNA"/>
</dbReference>
<evidence type="ECO:0000313" key="2">
    <source>
        <dbReference type="Proteomes" id="UP000630718"/>
    </source>
</evidence>
<evidence type="ECO:0008006" key="3">
    <source>
        <dbReference type="Google" id="ProtNLM"/>
    </source>
</evidence>
<keyword evidence="2" id="KW-1185">Reference proteome</keyword>
<comment type="caution">
    <text evidence="1">The sequence shown here is derived from an EMBL/GenBank/DDBJ whole genome shotgun (WGS) entry which is preliminary data.</text>
</comment>
<reference evidence="1" key="1">
    <citation type="journal article" date="2014" name="Int. J. Syst. Evol. Microbiol.">
        <title>Complete genome sequence of Corynebacterium casei LMG S-19264T (=DSM 44701T), isolated from a smear-ripened cheese.</title>
        <authorList>
            <consortium name="US DOE Joint Genome Institute (JGI-PGF)"/>
            <person name="Walter F."/>
            <person name="Albersmeier A."/>
            <person name="Kalinowski J."/>
            <person name="Ruckert C."/>
        </authorList>
    </citation>
    <scope>NUCLEOTIDE SEQUENCE</scope>
    <source>
        <strain evidence="1">JCM 4477</strain>
    </source>
</reference>
<accession>A0A919AZJ4</accession>
<proteinExistence type="predicted"/>
<reference evidence="1" key="2">
    <citation type="submission" date="2020-09" db="EMBL/GenBank/DDBJ databases">
        <authorList>
            <person name="Sun Q."/>
            <person name="Ohkuma M."/>
        </authorList>
    </citation>
    <scope>NUCLEOTIDE SEQUENCE</scope>
    <source>
        <strain evidence="1">JCM 4477</strain>
    </source>
</reference>
<gene>
    <name evidence="1" type="ORF">GCM10018772_68750</name>
</gene>
<protein>
    <recommendedName>
        <fullName evidence="3">Cholesterol esterase</fullName>
    </recommendedName>
</protein>
<sequence>MRVTLRHRRSAYRPQRSRPRRIDRRRFALASLVATLLAAGTVATTTAAELPVSFAVAGTPFTVTAQRLEATGATQFASFRRDGAGTRHAAAVVGIRSARISGLCQSAVARTPLGTVTLVIRSGSDEPVRAEDMVLDLTRLTGNMTFGSVEMGRDAATLDSSGVTGQAGTYGQQARTLTIDNLRLNAWSLTAGTFSLADAGMSVRRGAHPCD</sequence>
<dbReference type="InterPro" id="IPR046198">
    <property type="entry name" value="DUF6230"/>
</dbReference>